<dbReference type="EMBL" id="LGYO01000016">
    <property type="protein sequence ID" value="KNZ42331.1"/>
    <property type="molecule type" value="Genomic_DNA"/>
</dbReference>
<name>A0A0L6U1F4_9FIRM</name>
<dbReference type="PATRIC" id="fig|52689.4.peg.551"/>
<dbReference type="InterPro" id="IPR004184">
    <property type="entry name" value="PFL_dom"/>
</dbReference>
<dbReference type="PANTHER" id="PTHR43641:SF2">
    <property type="entry name" value="DEHYDRATASE YBIW-RELATED"/>
    <property type="match status" value="1"/>
</dbReference>
<protein>
    <recommendedName>
        <fullName evidence="8">Formate acetyltransferase</fullName>
    </recommendedName>
</protein>
<dbReference type="STRING" id="52689.AKG39_07205"/>
<evidence type="ECO:0000259" key="4">
    <source>
        <dbReference type="PROSITE" id="PS51149"/>
    </source>
</evidence>
<proteinExistence type="predicted"/>
<accession>A0A0L6U1F4</accession>
<dbReference type="GO" id="GO:0016829">
    <property type="term" value="F:lyase activity"/>
    <property type="evidence" value="ECO:0007669"/>
    <property type="project" value="UniProtKB-KW"/>
</dbReference>
<dbReference type="PROSITE" id="PS51554">
    <property type="entry name" value="PFL"/>
    <property type="match status" value="1"/>
</dbReference>
<evidence type="ECO:0000256" key="3">
    <source>
        <dbReference type="PROSITE-ProRule" id="PRU00493"/>
    </source>
</evidence>
<dbReference type="Pfam" id="PF01228">
    <property type="entry name" value="Gly_radical"/>
    <property type="match status" value="1"/>
</dbReference>
<evidence type="ECO:0000256" key="1">
    <source>
        <dbReference type="ARBA" id="ARBA00022818"/>
    </source>
</evidence>
<evidence type="ECO:0000313" key="6">
    <source>
        <dbReference type="EMBL" id="KNZ42331.1"/>
    </source>
</evidence>
<evidence type="ECO:0000259" key="5">
    <source>
        <dbReference type="PROSITE" id="PS51554"/>
    </source>
</evidence>
<organism evidence="6 7">
    <name type="scientific">Acetobacterium bakii</name>
    <dbReference type="NCBI Taxonomy" id="52689"/>
    <lineage>
        <taxon>Bacteria</taxon>
        <taxon>Bacillati</taxon>
        <taxon>Bacillota</taxon>
        <taxon>Clostridia</taxon>
        <taxon>Eubacteriales</taxon>
        <taxon>Eubacteriaceae</taxon>
        <taxon>Acetobacterium</taxon>
    </lineage>
</organism>
<keyword evidence="7" id="KW-1185">Reference proteome</keyword>
<dbReference type="Pfam" id="PF02901">
    <property type="entry name" value="PFL-like"/>
    <property type="match status" value="1"/>
</dbReference>
<feature type="domain" description="PFL" evidence="5">
    <location>
        <begin position="16"/>
        <end position="695"/>
    </location>
</feature>
<dbReference type="AlphaFoldDB" id="A0A0L6U1F4"/>
<dbReference type="PROSITE" id="PS51149">
    <property type="entry name" value="GLY_RADICAL_2"/>
    <property type="match status" value="1"/>
</dbReference>
<keyword evidence="1 3" id="KW-0556">Organic radical</keyword>
<evidence type="ECO:0000256" key="2">
    <source>
        <dbReference type="ARBA" id="ARBA00023239"/>
    </source>
</evidence>
<reference evidence="7" key="1">
    <citation type="submission" date="2015-07" db="EMBL/GenBank/DDBJ databases">
        <title>Draft genome sequence of Acetobacterium bakii DSM 8293, a potential psychrophilic chemical producer through syngas fermentation.</title>
        <authorList>
            <person name="Song Y."/>
            <person name="Hwang S."/>
            <person name="Cho B.-K."/>
        </authorList>
    </citation>
    <scope>NUCLEOTIDE SEQUENCE [LARGE SCALE GENOMIC DNA]</scope>
    <source>
        <strain evidence="7">DSM 8239</strain>
    </source>
</reference>
<dbReference type="Proteomes" id="UP000036873">
    <property type="component" value="Unassembled WGS sequence"/>
</dbReference>
<dbReference type="InterPro" id="IPR051215">
    <property type="entry name" value="GRE"/>
</dbReference>
<dbReference type="SUPFAM" id="SSF51998">
    <property type="entry name" value="PFL-like glycyl radical enzymes"/>
    <property type="match status" value="1"/>
</dbReference>
<dbReference type="PANTHER" id="PTHR43641">
    <property type="entry name" value="FORMATE ACETYLTRANSFERASE 3-RELATED"/>
    <property type="match status" value="1"/>
</dbReference>
<evidence type="ECO:0000313" key="7">
    <source>
        <dbReference type="Proteomes" id="UP000036873"/>
    </source>
</evidence>
<dbReference type="InterPro" id="IPR001150">
    <property type="entry name" value="Gly_radical"/>
</dbReference>
<feature type="modified residue" description="Glycine radical" evidence="3">
    <location>
        <position position="802"/>
    </location>
</feature>
<dbReference type="Gene3D" id="3.20.70.20">
    <property type="match status" value="1"/>
</dbReference>
<evidence type="ECO:0008006" key="8">
    <source>
        <dbReference type="Google" id="ProtNLM"/>
    </source>
</evidence>
<dbReference type="GO" id="GO:0005829">
    <property type="term" value="C:cytosol"/>
    <property type="evidence" value="ECO:0007669"/>
    <property type="project" value="TreeGrafter"/>
</dbReference>
<gene>
    <name evidence="6" type="ORF">AKG39_07205</name>
</gene>
<keyword evidence="2" id="KW-0456">Lyase</keyword>
<sequence length="827" mass="91809">MMNFGDPTKTSPSPYDRTNRILHRVCAITEAADAERAMLYTEAHKMFGGNGGSQIITNAKILNYILDNITINIYPDELIVGEMGAPARCSPFFPEFSFDWIVDELNNSPWYNRKTDIFACSDQTKADLLSIAEYWEGKNLKDHVVNNYLTQEEIKGSSLGGRPIFMPNLYVYGGVGHTCLDYETILNEGYSGLKRMIVEQLEAIDDFTTLANLKKREFYTAALISLEAASKFFRRYAACARAKAAAETNPDEKKILQQIAENCDWVSENKPKGYWDALQLYHLASNITMIESNGHSITYANFDQVLYPFYEKDMKEGKITKSFVAQCMESFYVKIHELRKLRDEETATLNSEVGIGGPCLVVGGQKADGSDATNDLTYLAIEAHNHTCLPDPWFACQWNDAAPWEIKVKMVEAIKIGTGQPKLFNIEGIIPTELAKGISLEDARTCTMVGCVELDVPGKEYGAHDLCYYSLPKAMELALNGGQCIDCSPNCPRFSICVGAGKTLGPNTGSLATAKNIDEVKDSYRQQMKYWCDRMVSCMNCVEEAHKDLKPLPFLSGMNKCAIENGVDLTAGGAKYNFSGPQGVGPATVGDSLINIQKIVFEDKRITGEQFLDCLRKDWKGYEEIYQLANSDRIPHFGNDNDEADAYSVFASECYFEFINGRENVRGGKYAAGLYSVSANVGIGMIQAATPDGRKAYEAVSNCIGAVNTMAGNHDVNGPTAMCNSAAKYDHQKAGNGTLLNIRFTPNSVSGKEGTKNMIGFIHSYFHQNPLHIQFHIQNVETLIDAQLHPENYKGLLVRVAGYSAYFTRLSKALQDDLIHRNAFDEI</sequence>
<feature type="domain" description="Glycine radical" evidence="4">
    <location>
        <begin position="706"/>
        <end position="827"/>
    </location>
</feature>
<comment type="caution">
    <text evidence="6">The sequence shown here is derived from an EMBL/GenBank/DDBJ whole genome shotgun (WGS) entry which is preliminary data.</text>
</comment>